<evidence type="ECO:0000256" key="3">
    <source>
        <dbReference type="SAM" id="MobiDB-lite"/>
    </source>
</evidence>
<feature type="region of interest" description="Disordered" evidence="3">
    <location>
        <begin position="253"/>
        <end position="278"/>
    </location>
</feature>
<dbReference type="Gene3D" id="3.40.50.1010">
    <property type="entry name" value="5'-nuclease"/>
    <property type="match status" value="2"/>
</dbReference>
<reference evidence="5" key="1">
    <citation type="submission" date="2015-07" db="EMBL/GenBank/DDBJ databases">
        <title>Adaptation to a free-living lifestyle via gene acquisitions in the diplomonad Trepomonas sp. PC1.</title>
        <authorList>
            <person name="Xu F."/>
            <person name="Jerlstrom-Hultqvist J."/>
            <person name="Kolisko M."/>
            <person name="Simpson A.G.B."/>
            <person name="Roger A.J."/>
            <person name="Svard S.G."/>
            <person name="Andersson J.O."/>
        </authorList>
    </citation>
    <scope>NUCLEOTIDE SEQUENCE</scope>
    <source>
        <strain evidence="5">PC1</strain>
    </source>
</reference>
<dbReference type="EMBL" id="GDID01001887">
    <property type="protein sequence ID" value="JAP94719.1"/>
    <property type="molecule type" value="Transcribed_RNA"/>
</dbReference>
<evidence type="ECO:0000259" key="4">
    <source>
        <dbReference type="SMART" id="SM00484"/>
    </source>
</evidence>
<feature type="coiled-coil region" evidence="2">
    <location>
        <begin position="195"/>
        <end position="230"/>
    </location>
</feature>
<dbReference type="InterPro" id="IPR029060">
    <property type="entry name" value="PIN-like_dom_sf"/>
</dbReference>
<evidence type="ECO:0000313" key="5">
    <source>
        <dbReference type="EMBL" id="JAP94719.1"/>
    </source>
</evidence>
<keyword evidence="1" id="KW-0269">Exonuclease</keyword>
<comment type="similarity">
    <text evidence="1">Belongs to the XPG/RAD2 endonuclease family. EXO1 subfamily.</text>
</comment>
<dbReference type="GO" id="GO:0006298">
    <property type="term" value="P:mismatch repair"/>
    <property type="evidence" value="ECO:0007669"/>
    <property type="project" value="TreeGrafter"/>
</dbReference>
<comment type="cofactor">
    <cofactor evidence="1">
        <name>Mg(2+)</name>
        <dbReference type="ChEBI" id="CHEBI:18420"/>
    </cofactor>
    <text evidence="1">Binds 2 magnesium ions per subunit. They probably participate in the reaction catalyzed by the enzyme. May bind an additional third magnesium ion after substrate binding.</text>
</comment>
<evidence type="ECO:0000256" key="1">
    <source>
        <dbReference type="RuleBase" id="RU910737"/>
    </source>
</evidence>
<keyword evidence="1" id="KW-0238">DNA-binding</keyword>
<keyword evidence="1" id="KW-0378">Hydrolase</keyword>
<keyword evidence="1" id="KW-0540">Nuclease</keyword>
<keyword evidence="1" id="KW-0234">DNA repair</keyword>
<comment type="function">
    <text evidence="1">5'-&gt;3' double-stranded DNA exonuclease which may also possess a cryptic 3'-&gt;5' double-stranded DNA exonuclease activity. Functions in DNA mismatch repair.</text>
</comment>
<dbReference type="InterPro" id="IPR006084">
    <property type="entry name" value="XPG/Rad2"/>
</dbReference>
<name>A0A146KHJ2_9EUKA</name>
<dbReference type="Pfam" id="PF00867">
    <property type="entry name" value="XPG_I"/>
    <property type="match status" value="1"/>
</dbReference>
<organism evidence="5">
    <name type="scientific">Trepomonas sp. PC1</name>
    <dbReference type="NCBI Taxonomy" id="1076344"/>
    <lineage>
        <taxon>Eukaryota</taxon>
        <taxon>Metamonada</taxon>
        <taxon>Diplomonadida</taxon>
        <taxon>Hexamitidae</taxon>
        <taxon>Hexamitinae</taxon>
        <taxon>Trepomonas</taxon>
    </lineage>
</organism>
<accession>A0A146KHJ2</accession>
<sequence>KKTLAQVLENKKIQNVGIDQQYLTYLIEGAYRKLENSLTFSEFIGQSLTNLQNALNKIKLQKSKKQNKAENLYKQLHKQQNSLVKKYQSVALQLQNPIDELLLQVPQLEQKSHDQMIIETDESLPTEQSTIADVIKYLLGQVITEKLPLPPNQSVNKQLDRNKIVEMVFDLFLQAGITPILVSDGTGNIPLKETVMKQRREKKKKQEEKMKLIEQQLLEAQKSLDEAQKALESQIQGGVQIDLVEEVDVEQFEISDEEDSKDGQIPNDPKDQKEANQLSEEQLAEKKQKKLQQKQQQLTKIQSQLQKNQDKLKSLVELIEQEIKLAVENAKIQELQLVYQNMLGLKKQQNKTDSKYPKETAKAIRDYCRKCSFIQIQSPYEADFQLAAMNRTGFIQAVLSDDSDQIALGCDFVFRFQNLGPWILQQILWMENINTIDSWKIMAPQYQQQIDSLKVLYPIDQQLEVMVYNNPLSNLLLQKHFQNFGSGTQLIRRARQLLVLTNGNDYFEGLGHMYQSLNNIPLKKILESVVLGLDYEDEQTTSNLEQVQSQQCMIEKLLNAPLDQIYEFVDFINRIKEKGDPTAQQTVKKVDLEMLQLLLSGTFVNKAQAKKIFVVAEIFEQFSQGKLNHLKIDDFYQKLVTKQQKKHYKRLLSLTEEQFMIFLDLIDIPHQSLEEMKLINEQQLLQIFDKVKKYVPQAIKQHEMDSKIQNEIEPEELEEQEECEELSETEVQHQADPLLKQISEILESEKQIEEQTIEIVSVTDSSEYFNDQNAQLEEQRILDFLATGQLSINGQKGSINQIIRSRYSQAQIINFVKIQKIVCTTEEKESLYEHNGLVFNGSTELAELFTQVNQVYCSTPVYHLFHDQVYYLHDYYITNFTNPHNAEVKNLFMNDYNFVQIIDGVFGDITQFNCTTWKNKEFRQKYCLEKTFKALQNINQQVSFTFVKYTGPPLQNDPNSIPALIKIQKLNGYQEHDQEFQQQVLNAGFKTNFLSTLCKKPNMKPGQEYVVRKK</sequence>
<feature type="non-terminal residue" evidence="5">
    <location>
        <position position="1"/>
    </location>
</feature>
<keyword evidence="1" id="KW-0267">Excision nuclease</keyword>
<feature type="domain" description="XPG-I" evidence="4">
    <location>
        <begin position="376"/>
        <end position="433"/>
    </location>
</feature>
<evidence type="ECO:0000256" key="2">
    <source>
        <dbReference type="SAM" id="Coils"/>
    </source>
</evidence>
<dbReference type="AlphaFoldDB" id="A0A146KHJ2"/>
<keyword evidence="2" id="KW-0175">Coiled coil</keyword>
<dbReference type="GO" id="GO:0035312">
    <property type="term" value="F:5'-3' DNA exonuclease activity"/>
    <property type="evidence" value="ECO:0007669"/>
    <property type="project" value="UniProtKB-UniRule"/>
</dbReference>
<dbReference type="EC" id="3.1.-.-" evidence="1"/>
<gene>
    <name evidence="5" type="ORF">TPC1_12533</name>
</gene>
<feature type="coiled-coil region" evidence="2">
    <location>
        <begin position="48"/>
        <end position="82"/>
    </location>
</feature>
<dbReference type="GO" id="GO:0003677">
    <property type="term" value="F:DNA binding"/>
    <property type="evidence" value="ECO:0007669"/>
    <property type="project" value="UniProtKB-UniRule"/>
</dbReference>
<protein>
    <recommendedName>
        <fullName evidence="1">Exonuclease 1</fullName>
        <ecNumber evidence="1">3.1.-.-</ecNumber>
    </recommendedName>
</protein>
<keyword evidence="1" id="KW-0479">Metal-binding</keyword>
<dbReference type="SMART" id="SM00484">
    <property type="entry name" value="XPGI"/>
    <property type="match status" value="1"/>
</dbReference>
<dbReference type="InterPro" id="IPR006086">
    <property type="entry name" value="XPG-I_dom"/>
</dbReference>
<dbReference type="GO" id="GO:0046872">
    <property type="term" value="F:metal ion binding"/>
    <property type="evidence" value="ECO:0007669"/>
    <property type="project" value="UniProtKB-UniRule"/>
</dbReference>
<proteinExistence type="inferred from homology"/>
<dbReference type="GO" id="GO:0017108">
    <property type="term" value="F:5'-flap endonuclease activity"/>
    <property type="evidence" value="ECO:0007669"/>
    <property type="project" value="TreeGrafter"/>
</dbReference>
<dbReference type="PANTHER" id="PTHR11081:SF8">
    <property type="entry name" value="EXONUCLEASE 1"/>
    <property type="match status" value="1"/>
</dbReference>
<keyword evidence="1" id="KW-0227">DNA damage</keyword>
<keyword evidence="1" id="KW-0228">DNA excision</keyword>
<comment type="subcellular location">
    <subcellularLocation>
        <location evidence="1">Nucleus</location>
    </subcellularLocation>
</comment>
<keyword evidence="1" id="KW-0539">Nucleus</keyword>
<dbReference type="PRINTS" id="PR00853">
    <property type="entry name" value="XPGRADSUPER"/>
</dbReference>
<dbReference type="GO" id="GO:0005634">
    <property type="term" value="C:nucleus"/>
    <property type="evidence" value="ECO:0007669"/>
    <property type="project" value="UniProtKB-SubCell"/>
</dbReference>
<keyword evidence="1" id="KW-0460">Magnesium</keyword>
<dbReference type="SUPFAM" id="SSF88723">
    <property type="entry name" value="PIN domain-like"/>
    <property type="match status" value="1"/>
</dbReference>
<dbReference type="GO" id="GO:0006310">
    <property type="term" value="P:DNA recombination"/>
    <property type="evidence" value="ECO:0007669"/>
    <property type="project" value="TreeGrafter"/>
</dbReference>
<dbReference type="PANTHER" id="PTHR11081">
    <property type="entry name" value="FLAP ENDONUCLEASE FAMILY MEMBER"/>
    <property type="match status" value="1"/>
</dbReference>